<reference evidence="4 5" key="1">
    <citation type="submission" date="2020-08" db="EMBL/GenBank/DDBJ databases">
        <title>Sequencing the genomes of 1000 actinobacteria strains.</title>
        <authorList>
            <person name="Klenk H.-P."/>
        </authorList>
    </citation>
    <scope>NUCLEOTIDE SEQUENCE [LARGE SCALE GENOMIC DNA]</scope>
    <source>
        <strain evidence="4 5">DSM 45518</strain>
    </source>
</reference>
<feature type="transmembrane region" description="Helical" evidence="1">
    <location>
        <begin position="177"/>
        <end position="196"/>
    </location>
</feature>
<dbReference type="SUPFAM" id="SSF55073">
    <property type="entry name" value="Nucleotide cyclase"/>
    <property type="match status" value="1"/>
</dbReference>
<dbReference type="InterPro" id="IPR000160">
    <property type="entry name" value="GGDEF_dom"/>
</dbReference>
<comment type="caution">
    <text evidence="4">The sequence shown here is derived from an EMBL/GenBank/DDBJ whole genome shotgun (WGS) entry which is preliminary data.</text>
</comment>
<evidence type="ECO:0000259" key="3">
    <source>
        <dbReference type="PROSITE" id="PS50887"/>
    </source>
</evidence>
<dbReference type="RefSeq" id="WP_184952391.1">
    <property type="nucleotide sequence ID" value="NZ_BOMC01000053.1"/>
</dbReference>
<dbReference type="PROSITE" id="PS50883">
    <property type="entry name" value="EAL"/>
    <property type="match status" value="1"/>
</dbReference>
<dbReference type="SMART" id="SM00267">
    <property type="entry name" value="GGDEF"/>
    <property type="match status" value="1"/>
</dbReference>
<dbReference type="Pfam" id="PF00990">
    <property type="entry name" value="GGDEF"/>
    <property type="match status" value="1"/>
</dbReference>
<dbReference type="Pfam" id="PF00563">
    <property type="entry name" value="EAL"/>
    <property type="match status" value="1"/>
</dbReference>
<dbReference type="PANTHER" id="PTHR33121">
    <property type="entry name" value="CYCLIC DI-GMP PHOSPHODIESTERASE PDEF"/>
    <property type="match status" value="1"/>
</dbReference>
<proteinExistence type="predicted"/>
<dbReference type="SUPFAM" id="SSF141868">
    <property type="entry name" value="EAL domain-like"/>
    <property type="match status" value="1"/>
</dbReference>
<dbReference type="PROSITE" id="PS50887">
    <property type="entry name" value="GGDEF"/>
    <property type="match status" value="1"/>
</dbReference>
<dbReference type="GO" id="GO:0071111">
    <property type="term" value="F:cyclic-guanylate-specific phosphodiesterase activity"/>
    <property type="evidence" value="ECO:0007669"/>
    <property type="project" value="InterPro"/>
</dbReference>
<feature type="domain" description="EAL" evidence="2">
    <location>
        <begin position="374"/>
        <end position="628"/>
    </location>
</feature>
<accession>A0A7W7CV09</accession>
<dbReference type="AlphaFoldDB" id="A0A7W7CV09"/>
<gene>
    <name evidence="4" type="ORF">BKA14_003961</name>
</gene>
<keyword evidence="1" id="KW-1133">Transmembrane helix</keyword>
<dbReference type="CDD" id="cd01948">
    <property type="entry name" value="EAL"/>
    <property type="match status" value="1"/>
</dbReference>
<evidence type="ECO:0000256" key="1">
    <source>
        <dbReference type="SAM" id="Phobius"/>
    </source>
</evidence>
<evidence type="ECO:0000313" key="5">
    <source>
        <dbReference type="Proteomes" id="UP000542742"/>
    </source>
</evidence>
<dbReference type="Gene3D" id="3.20.20.450">
    <property type="entry name" value="EAL domain"/>
    <property type="match status" value="1"/>
</dbReference>
<dbReference type="PANTHER" id="PTHR33121:SF70">
    <property type="entry name" value="SIGNALING PROTEIN YKOW"/>
    <property type="match status" value="1"/>
</dbReference>
<dbReference type="Gene3D" id="3.30.70.270">
    <property type="match status" value="1"/>
</dbReference>
<evidence type="ECO:0000313" key="4">
    <source>
        <dbReference type="EMBL" id="MBB4693813.1"/>
    </source>
</evidence>
<organism evidence="4 5">
    <name type="scientific">Paractinoplanes abujensis</name>
    <dbReference type="NCBI Taxonomy" id="882441"/>
    <lineage>
        <taxon>Bacteria</taxon>
        <taxon>Bacillati</taxon>
        <taxon>Actinomycetota</taxon>
        <taxon>Actinomycetes</taxon>
        <taxon>Micromonosporales</taxon>
        <taxon>Micromonosporaceae</taxon>
        <taxon>Paractinoplanes</taxon>
    </lineage>
</organism>
<keyword evidence="1" id="KW-0472">Membrane</keyword>
<sequence>MSFLRAPRTVTWVLAVLLAALAGYAVLANWQQAQRVRSVAAAGGDSDAYQEAAFALTTEMAMLQGTMIEPDGEEHVELLDANRETQAAMVRMAAVDEEHRETAGELAEHHRKLHMVIVGFLAQVDRGDDGAARATIEDVLEPEYTVMMRTLLHEQEHHLADYDRQEGESLRDSRDSVIAVIVVFVLGLAALGGLGLSRRALRRQVEAMAATDPLTGLLNRTAFTTRAGVAVETGRPTVLIINVDGFRDVNEQLGHRIGDLLLVEAGRRLASLVRSGDDVVARLGGDEFAVLLHGDDPQIGESIAARLTEAFDSSFVLDEVTVDLEVSIGAHTARDGEDVVTVLRHADTAMHDAKQHRAGFHRFREEPRQDVAARLSLLGDLRRALDDPGQLTLNYQPKIAVETGALVGVEALARWTHPTRGPISPADFIPVLEVTNLMHRFTEHVLMLALRQTRAWLDAGHRVPVAVNVSTRSLLDPDFPARVAALLAETGVPGDLLSIEVTEYALMSDPETAIEALNRLRAAGVKSSIDDYGTGYSSMTYLKVLPIAELKIDRSFVLDLAENNSSRALVASTVELGHRLGLTVVAEGVEDEAAAAALREIGCDTAQGYHFAKPLPAEALTARLTDRELADAGPRG</sequence>
<dbReference type="NCBIfam" id="TIGR00254">
    <property type="entry name" value="GGDEF"/>
    <property type="match status" value="1"/>
</dbReference>
<evidence type="ECO:0000259" key="2">
    <source>
        <dbReference type="PROSITE" id="PS50883"/>
    </source>
</evidence>
<dbReference type="InterPro" id="IPR050706">
    <property type="entry name" value="Cyclic-di-GMP_PDE-like"/>
</dbReference>
<dbReference type="InterPro" id="IPR035919">
    <property type="entry name" value="EAL_sf"/>
</dbReference>
<dbReference type="InterPro" id="IPR001633">
    <property type="entry name" value="EAL_dom"/>
</dbReference>
<name>A0A7W7CV09_9ACTN</name>
<dbReference type="EMBL" id="JACHMF010000001">
    <property type="protein sequence ID" value="MBB4693813.1"/>
    <property type="molecule type" value="Genomic_DNA"/>
</dbReference>
<feature type="domain" description="GGDEF" evidence="3">
    <location>
        <begin position="234"/>
        <end position="368"/>
    </location>
</feature>
<dbReference type="Proteomes" id="UP000542742">
    <property type="component" value="Unassembled WGS sequence"/>
</dbReference>
<keyword evidence="5" id="KW-1185">Reference proteome</keyword>
<dbReference type="InterPro" id="IPR043128">
    <property type="entry name" value="Rev_trsase/Diguanyl_cyclase"/>
</dbReference>
<dbReference type="SMART" id="SM00052">
    <property type="entry name" value="EAL"/>
    <property type="match status" value="1"/>
</dbReference>
<keyword evidence="1" id="KW-0812">Transmembrane</keyword>
<protein>
    <submittedName>
        <fullName evidence="4">Diguanylate cyclase (GGDEF)-like protein</fullName>
    </submittedName>
</protein>
<dbReference type="CDD" id="cd01949">
    <property type="entry name" value="GGDEF"/>
    <property type="match status" value="1"/>
</dbReference>
<dbReference type="InterPro" id="IPR029787">
    <property type="entry name" value="Nucleotide_cyclase"/>
</dbReference>